<keyword evidence="5 10" id="KW-0418">Kinase</keyword>
<evidence type="ECO:0000313" key="11">
    <source>
        <dbReference type="Proteomes" id="UP000272729"/>
    </source>
</evidence>
<feature type="transmembrane region" description="Helical" evidence="8">
    <location>
        <begin position="636"/>
        <end position="655"/>
    </location>
</feature>
<dbReference type="SMART" id="SM00220">
    <property type="entry name" value="S_TKc"/>
    <property type="match status" value="1"/>
</dbReference>
<dbReference type="PROSITE" id="PS50011">
    <property type="entry name" value="PROTEIN_KINASE_DOM"/>
    <property type="match status" value="2"/>
</dbReference>
<dbReference type="SUPFAM" id="SSF56112">
    <property type="entry name" value="Protein kinase-like (PK-like)"/>
    <property type="match status" value="2"/>
</dbReference>
<dbReference type="Pfam" id="PF00069">
    <property type="entry name" value="Pkinase"/>
    <property type="match status" value="2"/>
</dbReference>
<keyword evidence="2" id="KW-0723">Serine/threonine-protein kinase</keyword>
<evidence type="ECO:0000256" key="5">
    <source>
        <dbReference type="ARBA" id="ARBA00022777"/>
    </source>
</evidence>
<keyword evidence="8" id="KW-1133">Transmembrane helix</keyword>
<dbReference type="PANTHER" id="PTHR43289">
    <property type="entry name" value="MITOGEN-ACTIVATED PROTEIN KINASE KINASE KINASE 20-RELATED"/>
    <property type="match status" value="1"/>
</dbReference>
<keyword evidence="3" id="KW-0808">Transferase</keyword>
<keyword evidence="11" id="KW-1185">Reference proteome</keyword>
<feature type="region of interest" description="Disordered" evidence="7">
    <location>
        <begin position="561"/>
        <end position="580"/>
    </location>
</feature>
<evidence type="ECO:0000256" key="2">
    <source>
        <dbReference type="ARBA" id="ARBA00022527"/>
    </source>
</evidence>
<dbReference type="GO" id="GO:0005524">
    <property type="term" value="F:ATP binding"/>
    <property type="evidence" value="ECO:0007669"/>
    <property type="project" value="UniProtKB-KW"/>
</dbReference>
<protein>
    <recommendedName>
        <fullName evidence="1">non-specific serine/threonine protein kinase</fullName>
        <ecNumber evidence="1">2.7.11.1</ecNumber>
    </recommendedName>
</protein>
<evidence type="ECO:0000256" key="3">
    <source>
        <dbReference type="ARBA" id="ARBA00022679"/>
    </source>
</evidence>
<dbReference type="CDD" id="cd14014">
    <property type="entry name" value="STKc_PknB_like"/>
    <property type="match status" value="1"/>
</dbReference>
<dbReference type="Gene3D" id="1.10.510.10">
    <property type="entry name" value="Transferase(Phosphotransferase) domain 1"/>
    <property type="match status" value="2"/>
</dbReference>
<evidence type="ECO:0000256" key="1">
    <source>
        <dbReference type="ARBA" id="ARBA00012513"/>
    </source>
</evidence>
<dbReference type="Proteomes" id="UP000272729">
    <property type="component" value="Unassembled WGS sequence"/>
</dbReference>
<reference evidence="10 11" key="1">
    <citation type="submission" date="2018-10" db="EMBL/GenBank/DDBJ databases">
        <title>Sequencing the genomes of 1000 actinobacteria strains.</title>
        <authorList>
            <person name="Klenk H.-P."/>
        </authorList>
    </citation>
    <scope>NUCLEOTIDE SEQUENCE [LARGE SCALE GENOMIC DNA]</scope>
    <source>
        <strain evidence="10 11">DSM 43911</strain>
    </source>
</reference>
<dbReference type="RefSeq" id="WP_170199966.1">
    <property type="nucleotide sequence ID" value="NZ_JBIUBA010000003.1"/>
</dbReference>
<evidence type="ECO:0000256" key="8">
    <source>
        <dbReference type="SAM" id="Phobius"/>
    </source>
</evidence>
<keyword evidence="8" id="KW-0812">Transmembrane</keyword>
<dbReference type="GO" id="GO:0004674">
    <property type="term" value="F:protein serine/threonine kinase activity"/>
    <property type="evidence" value="ECO:0007669"/>
    <property type="project" value="UniProtKB-KW"/>
</dbReference>
<evidence type="ECO:0000256" key="4">
    <source>
        <dbReference type="ARBA" id="ARBA00022741"/>
    </source>
</evidence>
<keyword evidence="4" id="KW-0547">Nucleotide-binding</keyword>
<keyword evidence="6" id="KW-0067">ATP-binding</keyword>
<dbReference type="EMBL" id="RBXR01000001">
    <property type="protein sequence ID" value="RKT74460.1"/>
    <property type="molecule type" value="Genomic_DNA"/>
</dbReference>
<feature type="domain" description="Protein kinase" evidence="9">
    <location>
        <begin position="1"/>
        <end position="264"/>
    </location>
</feature>
<organism evidence="10 11">
    <name type="scientific">Saccharothrix variisporea</name>
    <dbReference type="NCBI Taxonomy" id="543527"/>
    <lineage>
        <taxon>Bacteria</taxon>
        <taxon>Bacillati</taxon>
        <taxon>Actinomycetota</taxon>
        <taxon>Actinomycetes</taxon>
        <taxon>Pseudonocardiales</taxon>
        <taxon>Pseudonocardiaceae</taxon>
        <taxon>Saccharothrix</taxon>
    </lineage>
</organism>
<evidence type="ECO:0000256" key="6">
    <source>
        <dbReference type="ARBA" id="ARBA00022840"/>
    </source>
</evidence>
<comment type="caution">
    <text evidence="10">The sequence shown here is derived from an EMBL/GenBank/DDBJ whole genome shotgun (WGS) entry which is preliminary data.</text>
</comment>
<feature type="domain" description="Protein kinase" evidence="9">
    <location>
        <begin position="293"/>
        <end position="553"/>
    </location>
</feature>
<keyword evidence="8" id="KW-0472">Membrane</keyword>
<dbReference type="PANTHER" id="PTHR43289:SF6">
    <property type="entry name" value="SERINE_THREONINE-PROTEIN KINASE NEKL-3"/>
    <property type="match status" value="1"/>
</dbReference>
<gene>
    <name evidence="10" type="ORF">DFJ66_7819</name>
</gene>
<dbReference type="PROSITE" id="PS00108">
    <property type="entry name" value="PROTEIN_KINASE_ST"/>
    <property type="match status" value="1"/>
</dbReference>
<dbReference type="InterPro" id="IPR011009">
    <property type="entry name" value="Kinase-like_dom_sf"/>
</dbReference>
<evidence type="ECO:0000256" key="7">
    <source>
        <dbReference type="SAM" id="MobiDB-lite"/>
    </source>
</evidence>
<dbReference type="AlphaFoldDB" id="A0A495XJ93"/>
<evidence type="ECO:0000259" key="9">
    <source>
        <dbReference type="PROSITE" id="PS50011"/>
    </source>
</evidence>
<dbReference type="EC" id="2.7.11.1" evidence="1"/>
<name>A0A495XJ93_9PSEU</name>
<dbReference type="InterPro" id="IPR008271">
    <property type="entry name" value="Ser/Thr_kinase_AS"/>
</dbReference>
<proteinExistence type="predicted"/>
<accession>A0A495XJ93</accession>
<evidence type="ECO:0000313" key="10">
    <source>
        <dbReference type="EMBL" id="RKT74460.1"/>
    </source>
</evidence>
<sequence length="766" mass="80921">MGSFGAVPGYRVVARPVEAGPYLIAPARRESDDAEVTLRVVREPLDRIALRRFRTEASVLASVLEELRSPLVVPLVDHGQDHGDRAFLVTDPIGTSLADRIAERGPLPADEVRQVVLGVAPALVLLHRRDVLHGGLSPAALVRQPSGRVLLDTPIPPVLTEMVHLGAEGSGHEPPEVLNGGDWTPHAELYAFASAVWTLLSGRPPVTGTRYERLLRLLNDNAPAPSAPGLPESVAALLREALAREPGDRPSSLAAFADRLQRELAHAGDPDRTAHAMRPGVAARAEQAMGSDYTLLEVLGSGSAGQVWRARRASDGREVAVKVLNPEASTDATSRTRLLREHATLEGLDHPHLVKVLDVVIDRGRAAIVMEFVPGSDLRALLTEGRVGRADGARLLAEVASGLAHLHANRIVHRDVKPANILVRAVGDRRTALLTDFGLVKALGDADLTRTGQVLGTPSYLAPELVPGAEVPAEPTPQADVYALGVTIYEVVTGHRLFTGTTDEVLRKHLHEAPPRPPGLSDGAWRFLSSCLAKEPRTRPTAVEVSEFLHDLVREVALTPADPVPGHFGPEPSAHDATERPAPAVRWGRGVGADADDSSAATLTSARPAPPVTAEPEPSSRRRRSVVVSSARRRPLALAAAAVLLGGAVGGALAWSISGRGRDGTGGTTAAAVTTSSLPQPYRLPVTVSVDPDGAAVVSWPEDAAKLPNFAGVAVMQGSQLRAELRSPEASSYRDPDPLPTGCYFVVALGVTDPPPDPAPPSACPR</sequence>
<feature type="region of interest" description="Disordered" evidence="7">
    <location>
        <begin position="587"/>
        <end position="628"/>
    </location>
</feature>
<dbReference type="InterPro" id="IPR000719">
    <property type="entry name" value="Prot_kinase_dom"/>
</dbReference>